<sequence length="164" mass="17440">MFLCSEEHRKPRDQDENSATALVTLMSVDQQQNGITGGTDEEQVPLQPVQSGSDGGGGVEGGEQAAGAVLGAGEGVAKDVDYATIDLNILKKREEEKEGQVTKQTDYAEIRRDKKDGNGHGEDGGDPTAKEGEAEMEGLGNEYPGAEQDEVSPYSEIKEVLTEV</sequence>
<name>A0A8T2N4U9_9TELE</name>
<dbReference type="EMBL" id="JAFBMS010000120">
    <property type="protein sequence ID" value="KAG9335435.1"/>
    <property type="molecule type" value="Genomic_DNA"/>
</dbReference>
<dbReference type="Proteomes" id="UP000824540">
    <property type="component" value="Unassembled WGS sequence"/>
</dbReference>
<reference evidence="2" key="1">
    <citation type="thesis" date="2021" institute="BYU ScholarsArchive" country="Provo, UT, USA">
        <title>Applications of and Algorithms for Genome Assembly and Genomic Analyses with an Emphasis on Marine Teleosts.</title>
        <authorList>
            <person name="Pickett B.D."/>
        </authorList>
    </citation>
    <scope>NUCLEOTIDE SEQUENCE</scope>
    <source>
        <strain evidence="2">HI-2016</strain>
    </source>
</reference>
<evidence type="ECO:0000256" key="1">
    <source>
        <dbReference type="SAM" id="MobiDB-lite"/>
    </source>
</evidence>
<gene>
    <name evidence="2" type="ORF">JZ751_004757</name>
</gene>
<evidence type="ECO:0000313" key="2">
    <source>
        <dbReference type="EMBL" id="KAG9335435.1"/>
    </source>
</evidence>
<dbReference type="AlphaFoldDB" id="A0A8T2N4U9"/>
<keyword evidence="3" id="KW-1185">Reference proteome</keyword>
<comment type="caution">
    <text evidence="2">The sequence shown here is derived from an EMBL/GenBank/DDBJ whole genome shotgun (WGS) entry which is preliminary data.</text>
</comment>
<feature type="region of interest" description="Disordered" evidence="1">
    <location>
        <begin position="92"/>
        <end position="164"/>
    </location>
</feature>
<feature type="region of interest" description="Disordered" evidence="1">
    <location>
        <begin position="32"/>
        <end position="64"/>
    </location>
</feature>
<proteinExistence type="predicted"/>
<feature type="compositionally biased region" description="Basic and acidic residues" evidence="1">
    <location>
        <begin position="92"/>
        <end position="133"/>
    </location>
</feature>
<dbReference type="OrthoDB" id="10012075at2759"/>
<organism evidence="2 3">
    <name type="scientific">Albula glossodonta</name>
    <name type="common">roundjaw bonefish</name>
    <dbReference type="NCBI Taxonomy" id="121402"/>
    <lineage>
        <taxon>Eukaryota</taxon>
        <taxon>Metazoa</taxon>
        <taxon>Chordata</taxon>
        <taxon>Craniata</taxon>
        <taxon>Vertebrata</taxon>
        <taxon>Euteleostomi</taxon>
        <taxon>Actinopterygii</taxon>
        <taxon>Neopterygii</taxon>
        <taxon>Teleostei</taxon>
        <taxon>Albuliformes</taxon>
        <taxon>Albulidae</taxon>
        <taxon>Albula</taxon>
    </lineage>
</organism>
<evidence type="ECO:0000313" key="3">
    <source>
        <dbReference type="Proteomes" id="UP000824540"/>
    </source>
</evidence>
<accession>A0A8T2N4U9</accession>
<protein>
    <submittedName>
        <fullName evidence="2">Uncharacterized protein</fullName>
    </submittedName>
</protein>